<keyword evidence="4 7" id="KW-0812">Transmembrane</keyword>
<gene>
    <name evidence="9" type="ORF">G3M99_05090</name>
</gene>
<feature type="transmembrane region" description="Helical" evidence="7">
    <location>
        <begin position="268"/>
        <end position="286"/>
    </location>
</feature>
<accession>A0A6M0H0A8</accession>
<protein>
    <submittedName>
        <fullName evidence="9">MFS transporter</fullName>
    </submittedName>
</protein>
<feature type="transmembrane region" description="Helical" evidence="7">
    <location>
        <begin position="387"/>
        <end position="405"/>
    </location>
</feature>
<evidence type="ECO:0000256" key="3">
    <source>
        <dbReference type="ARBA" id="ARBA00022475"/>
    </source>
</evidence>
<feature type="transmembrane region" description="Helical" evidence="7">
    <location>
        <begin position="236"/>
        <end position="256"/>
    </location>
</feature>
<evidence type="ECO:0000256" key="5">
    <source>
        <dbReference type="ARBA" id="ARBA00022989"/>
    </source>
</evidence>
<evidence type="ECO:0000313" key="9">
    <source>
        <dbReference type="EMBL" id="NEU04246.1"/>
    </source>
</evidence>
<dbReference type="EMBL" id="JAAGPU010000006">
    <property type="protein sequence ID" value="NEU04246.1"/>
    <property type="molecule type" value="Genomic_DNA"/>
</dbReference>
<feature type="transmembrane region" description="Helical" evidence="7">
    <location>
        <begin position="21"/>
        <end position="38"/>
    </location>
</feature>
<comment type="subcellular location">
    <subcellularLocation>
        <location evidence="1">Cell membrane</location>
        <topology evidence="1">Multi-pass membrane protein</topology>
    </subcellularLocation>
</comment>
<proteinExistence type="predicted"/>
<evidence type="ECO:0000256" key="6">
    <source>
        <dbReference type="ARBA" id="ARBA00023136"/>
    </source>
</evidence>
<dbReference type="InterPro" id="IPR020846">
    <property type="entry name" value="MFS_dom"/>
</dbReference>
<feature type="transmembrane region" description="Helical" evidence="7">
    <location>
        <begin position="298"/>
        <end position="315"/>
    </location>
</feature>
<dbReference type="AlphaFoldDB" id="A0A6M0H0A8"/>
<dbReference type="CDD" id="cd06173">
    <property type="entry name" value="MFS_MefA_like"/>
    <property type="match status" value="1"/>
</dbReference>
<evidence type="ECO:0000256" key="7">
    <source>
        <dbReference type="SAM" id="Phobius"/>
    </source>
</evidence>
<dbReference type="PANTHER" id="PTHR23513:SF11">
    <property type="entry name" value="STAPHYLOFERRIN A TRANSPORTER"/>
    <property type="match status" value="1"/>
</dbReference>
<evidence type="ECO:0000259" key="8">
    <source>
        <dbReference type="PROSITE" id="PS50850"/>
    </source>
</evidence>
<dbReference type="PANTHER" id="PTHR23513">
    <property type="entry name" value="INTEGRAL MEMBRANE EFFLUX PROTEIN-RELATED"/>
    <property type="match status" value="1"/>
</dbReference>
<keyword evidence="5 7" id="KW-1133">Transmembrane helix</keyword>
<keyword evidence="10" id="KW-1185">Reference proteome</keyword>
<organism evidence="9 10">
    <name type="scientific">Clostridium senegalense</name>
    <dbReference type="NCBI Taxonomy" id="1465809"/>
    <lineage>
        <taxon>Bacteria</taxon>
        <taxon>Bacillati</taxon>
        <taxon>Bacillota</taxon>
        <taxon>Clostridia</taxon>
        <taxon>Eubacteriales</taxon>
        <taxon>Clostridiaceae</taxon>
        <taxon>Clostridium</taxon>
    </lineage>
</organism>
<dbReference type="PROSITE" id="PS50850">
    <property type="entry name" value="MFS"/>
    <property type="match status" value="1"/>
</dbReference>
<sequence>MNSGKNIKLKLSNSFPALTHKYFRYFWFGQCVSLIGTWMQSTTQGWLVLEITNNNTSFLLGLINALQFTPMMIFSLFAGVIVDRFSKRKLLIFTQIGLMLMAVIQGLLVLTGLVRFWHLAIIALVTGCINTIDMPTRQSFVIELVGKENLMNGIALNSSVFNAARILGPSIAGIIIAYTGIEVCYIINAISFVPVIYGIFKIKSKPVKINHSKNMLREIKDGLIYIKGNRNLVKTFSLITIMGIFAFNYNVLIPLFAVDILGLSSKGYGFLMSSLGIGSLIGALTMATKSKNGPKFKLILFAAYIVSILLIILGINREQYIMALLLSLVGMFNITFSTSANSTVQLNSKDEYRGRVMSVYSLLFAGVAPIGSLFTGTISNDFGPAKAFIFSGIVAMIFITAVCFIDKAVKNKYVNVSD</sequence>
<keyword evidence="3" id="KW-1003">Cell membrane</keyword>
<feature type="transmembrane region" description="Helical" evidence="7">
    <location>
        <begin position="58"/>
        <end position="78"/>
    </location>
</feature>
<evidence type="ECO:0000256" key="4">
    <source>
        <dbReference type="ARBA" id="ARBA00022692"/>
    </source>
</evidence>
<feature type="transmembrane region" description="Helical" evidence="7">
    <location>
        <begin position="90"/>
        <end position="110"/>
    </location>
</feature>
<keyword evidence="6 7" id="KW-0472">Membrane</keyword>
<name>A0A6M0H0A8_9CLOT</name>
<evidence type="ECO:0000256" key="1">
    <source>
        <dbReference type="ARBA" id="ARBA00004651"/>
    </source>
</evidence>
<comment type="caution">
    <text evidence="9">The sequence shown here is derived from an EMBL/GenBank/DDBJ whole genome shotgun (WGS) entry which is preliminary data.</text>
</comment>
<dbReference type="Proteomes" id="UP000481872">
    <property type="component" value="Unassembled WGS sequence"/>
</dbReference>
<dbReference type="SUPFAM" id="SSF103473">
    <property type="entry name" value="MFS general substrate transporter"/>
    <property type="match status" value="1"/>
</dbReference>
<dbReference type="RefSeq" id="WP_061996609.1">
    <property type="nucleotide sequence ID" value="NZ_JAAGPU010000006.1"/>
</dbReference>
<dbReference type="InterPro" id="IPR010290">
    <property type="entry name" value="TM_effector"/>
</dbReference>
<feature type="transmembrane region" description="Helical" evidence="7">
    <location>
        <begin position="356"/>
        <end position="375"/>
    </location>
</feature>
<feature type="transmembrane region" description="Helical" evidence="7">
    <location>
        <begin position="321"/>
        <end position="344"/>
    </location>
</feature>
<reference evidence="9 10" key="1">
    <citation type="submission" date="2020-02" db="EMBL/GenBank/DDBJ databases">
        <title>Genome assembly of a novel Clostridium senegalense strain.</title>
        <authorList>
            <person name="Gupta T.B."/>
            <person name="Jauregui R."/>
            <person name="Maclean P."/>
            <person name="Nawarathana A."/>
            <person name="Brightwell G."/>
        </authorList>
    </citation>
    <scope>NUCLEOTIDE SEQUENCE [LARGE SCALE GENOMIC DNA]</scope>
    <source>
        <strain evidence="9 10">AGRFS4</strain>
    </source>
</reference>
<dbReference type="GO" id="GO:0022857">
    <property type="term" value="F:transmembrane transporter activity"/>
    <property type="evidence" value="ECO:0007669"/>
    <property type="project" value="InterPro"/>
</dbReference>
<keyword evidence="2" id="KW-0813">Transport</keyword>
<dbReference type="InterPro" id="IPR036259">
    <property type="entry name" value="MFS_trans_sf"/>
</dbReference>
<dbReference type="GO" id="GO:0005886">
    <property type="term" value="C:plasma membrane"/>
    <property type="evidence" value="ECO:0007669"/>
    <property type="project" value="UniProtKB-SubCell"/>
</dbReference>
<evidence type="ECO:0000256" key="2">
    <source>
        <dbReference type="ARBA" id="ARBA00022448"/>
    </source>
</evidence>
<dbReference type="Pfam" id="PF05977">
    <property type="entry name" value="MFS_3"/>
    <property type="match status" value="1"/>
</dbReference>
<feature type="domain" description="Major facilitator superfamily (MFS) profile" evidence="8">
    <location>
        <begin position="17"/>
        <end position="410"/>
    </location>
</feature>
<evidence type="ECO:0000313" key="10">
    <source>
        <dbReference type="Proteomes" id="UP000481872"/>
    </source>
</evidence>
<dbReference type="Gene3D" id="1.20.1250.20">
    <property type="entry name" value="MFS general substrate transporter like domains"/>
    <property type="match status" value="1"/>
</dbReference>